<accession>A0A927GPD0</accession>
<organism evidence="2">
    <name type="scientific">Streptomyces globisporus</name>
    <dbReference type="NCBI Taxonomy" id="1908"/>
    <lineage>
        <taxon>Bacteria</taxon>
        <taxon>Bacillati</taxon>
        <taxon>Actinomycetota</taxon>
        <taxon>Actinomycetes</taxon>
        <taxon>Kitasatosporales</taxon>
        <taxon>Streptomycetaceae</taxon>
        <taxon>Streptomyces</taxon>
    </lineage>
</organism>
<proteinExistence type="predicted"/>
<gene>
    <name evidence="2" type="ORF">ID875_21325</name>
</gene>
<evidence type="ECO:0000256" key="1">
    <source>
        <dbReference type="SAM" id="MobiDB-lite"/>
    </source>
</evidence>
<comment type="caution">
    <text evidence="2">The sequence shown here is derived from an EMBL/GenBank/DDBJ whole genome shotgun (WGS) entry which is preliminary data.</text>
</comment>
<protein>
    <submittedName>
        <fullName evidence="2">Uncharacterized protein</fullName>
    </submittedName>
</protein>
<feature type="region of interest" description="Disordered" evidence="1">
    <location>
        <begin position="135"/>
        <end position="171"/>
    </location>
</feature>
<feature type="compositionally biased region" description="Basic residues" evidence="1">
    <location>
        <begin position="226"/>
        <end position="236"/>
    </location>
</feature>
<feature type="compositionally biased region" description="Low complexity" evidence="1">
    <location>
        <begin position="159"/>
        <end position="170"/>
    </location>
</feature>
<dbReference type="EMBL" id="JACWUS010000005">
    <property type="protein sequence ID" value="MBD2829907.1"/>
    <property type="molecule type" value="Genomic_DNA"/>
</dbReference>
<evidence type="ECO:0000313" key="2">
    <source>
        <dbReference type="EMBL" id="MBD2829907.1"/>
    </source>
</evidence>
<feature type="region of interest" description="Disordered" evidence="1">
    <location>
        <begin position="199"/>
        <end position="236"/>
    </location>
</feature>
<sequence>MFSGIDWGTQRSVISNDPMAVIELGTAGQLADPDQRGVMAARARYAEVVQSHLRQAAREISGRPVDMVRKRMTLTNLDYAWERTTAPDCTREASAREAASKEWRAALREAADTLIDQFPMNPRLQAKLSQTYMNAAPPAEESSRGAATGAEPRRPRRTPPATRGPGRPAAKTYRAFGGRYTLSQISNLEQCVVSYRTLRNRLTDPEQPDRPWTPQEVEEAATRPGARGRRRTGSDQ</sequence>
<dbReference type="AlphaFoldDB" id="A0A927GPD0"/>
<name>A0A927GPD0_STRGL</name>
<reference evidence="2" key="1">
    <citation type="journal article" date="2020" name="PLoS ONE">
        <title>Isolation and characterization of Streptomyces bacteriophages and Streptomyces strains encoding biosynthetic arsenals: Streptomyces strains and phages for antibiotic discovery.</title>
        <authorList>
            <person name="Montano E.T."/>
            <person name="Nideffer J.F."/>
            <person name="Brumage L."/>
            <person name="Erb M."/>
            <person name="Derman A.I."/>
            <person name="Davis J.P."/>
            <person name="Estrada E."/>
            <person name="Fu S."/>
            <person name="Le D."/>
            <person name="Vuppala A."/>
            <person name="Tran C."/>
            <person name="Luterstein E."/>
            <person name="Lakkaraju S."/>
            <person name="Panchagnula S."/>
            <person name="Ren C."/>
            <person name="Doan J."/>
            <person name="Tran S."/>
            <person name="Soriano J."/>
            <person name="Fujita Y."/>
            <person name="Gutala P."/>
            <person name="Fujii Q."/>
            <person name="Lee M."/>
            <person name="Bui A."/>
            <person name="Villarreal C."/>
            <person name="Shing S.R."/>
            <person name="Kim S."/>
            <person name="Freeman D."/>
            <person name="Racha V."/>
            <person name="Ho A."/>
            <person name="Kumar P."/>
            <person name="Falah K."/>
            <person name="Dawson T."/>
            <person name="Enustun E."/>
            <person name="Prichard A."/>
            <person name="Gomez A."/>
            <person name="Khanna K."/>
            <person name="Trigg S."/>
            <person name="Fernandez L."/>
            <person name="Pogliano K."/>
            <person name="Pogliano J."/>
        </authorList>
    </citation>
    <scope>NUCLEOTIDE SEQUENCE</scope>
    <source>
        <strain evidence="2">QF2</strain>
    </source>
</reference>